<evidence type="ECO:0000313" key="5">
    <source>
        <dbReference type="Proteomes" id="UP000236449"/>
    </source>
</evidence>
<dbReference type="Pfam" id="PF07273">
    <property type="entry name" value="DUF1439"/>
    <property type="match status" value="1"/>
</dbReference>
<dbReference type="EMBL" id="POSM01000016">
    <property type="protein sequence ID" value="PNI00341.1"/>
    <property type="molecule type" value="Genomic_DNA"/>
</dbReference>
<proteinExistence type="predicted"/>
<dbReference type="EMBL" id="QLTR01000007">
    <property type="protein sequence ID" value="RAS65376.1"/>
    <property type="molecule type" value="Genomic_DNA"/>
</dbReference>
<evidence type="ECO:0000256" key="1">
    <source>
        <dbReference type="SAM" id="SignalP"/>
    </source>
</evidence>
<evidence type="ECO:0000313" key="2">
    <source>
        <dbReference type="EMBL" id="PNI00341.1"/>
    </source>
</evidence>
<dbReference type="Proteomes" id="UP000236449">
    <property type="component" value="Unassembled WGS sequence"/>
</dbReference>
<sequence length="185" mass="20684">MIKKALKSLLLPLAALTFAGCASYSVTEQDMTKYLHDNVSFEQSVGVQNVMHAFVSIHDLDVNIGRADADRVSVLANTTAKVQIWNQPEKKLELDLEFSAVPEYDKETGEIFLKSLRLDRFDEEGQLLTPEIKQLLKPAVSMIGTALSQYPVYKLDSSKVEQALLKSAEPNLVIKDNKLVIELFD</sequence>
<dbReference type="InterPro" id="IPR010835">
    <property type="entry name" value="DUF1439"/>
</dbReference>
<dbReference type="PROSITE" id="PS51257">
    <property type="entry name" value="PROKAR_LIPOPROTEIN"/>
    <property type="match status" value="1"/>
</dbReference>
<dbReference type="AlphaFoldDB" id="A0A2J8I8L8"/>
<protein>
    <submittedName>
        <fullName evidence="3">DUF1439 domain-containing protein</fullName>
    </submittedName>
    <submittedName>
        <fullName evidence="4">Uncharacterized protein DUF1439</fullName>
    </submittedName>
</protein>
<dbReference type="Gene3D" id="3.15.10.40">
    <property type="entry name" value="Uncharacterised protein PF07273, DUF1439"/>
    <property type="match status" value="1"/>
</dbReference>
<reference evidence="5 6" key="1">
    <citation type="submission" date="2018-01" db="EMBL/GenBank/DDBJ databases">
        <title>Draft genome sequences of six Vibrio diazotrophicus strains isolated from deep-sea sediments of the Baltic Sea.</title>
        <authorList>
            <person name="Castillo D."/>
            <person name="Vandieken V."/>
            <person name="Chiang O."/>
            <person name="Middelboe M."/>
        </authorList>
    </citation>
    <scope>NUCLEOTIDE SEQUENCE [LARGE SCALE GENOMIC DNA]</scope>
    <source>
        <strain evidence="3 5">60.27F</strain>
        <strain evidence="2 6">65.10M</strain>
    </source>
</reference>
<dbReference type="Proteomes" id="UP000248729">
    <property type="component" value="Unassembled WGS sequence"/>
</dbReference>
<organism evidence="3 5">
    <name type="scientific">Vibrio diazotrophicus</name>
    <dbReference type="NCBI Taxonomy" id="685"/>
    <lineage>
        <taxon>Bacteria</taxon>
        <taxon>Pseudomonadati</taxon>
        <taxon>Pseudomonadota</taxon>
        <taxon>Gammaproteobacteria</taxon>
        <taxon>Vibrionales</taxon>
        <taxon>Vibrionaceae</taxon>
        <taxon>Vibrio</taxon>
    </lineage>
</organism>
<feature type="chain" id="PRO_5044574892" evidence="1">
    <location>
        <begin position="25"/>
        <end position="185"/>
    </location>
</feature>
<evidence type="ECO:0000313" key="4">
    <source>
        <dbReference type="EMBL" id="RAS65376.1"/>
    </source>
</evidence>
<dbReference type="RefSeq" id="WP_042483011.1">
    <property type="nucleotide sequence ID" value="NZ_CBCRWT010000023.1"/>
</dbReference>
<dbReference type="GeneID" id="94026906"/>
<keyword evidence="6" id="KW-1185">Reference proteome</keyword>
<dbReference type="Proteomes" id="UP000236547">
    <property type="component" value="Unassembled WGS sequence"/>
</dbReference>
<gene>
    <name evidence="3" type="ORF">C1N32_02390</name>
    <name evidence="2" type="ORF">C1O25_12340</name>
    <name evidence="4" type="ORF">DET48_10788</name>
</gene>
<feature type="signal peptide" evidence="1">
    <location>
        <begin position="1"/>
        <end position="24"/>
    </location>
</feature>
<dbReference type="OrthoDB" id="5688063at2"/>
<comment type="caution">
    <text evidence="3">The sequence shown here is derived from an EMBL/GenBank/DDBJ whole genome shotgun (WGS) entry which is preliminary data.</text>
</comment>
<name>A0A2J8I8L8_VIBDI</name>
<evidence type="ECO:0000313" key="6">
    <source>
        <dbReference type="Proteomes" id="UP000236547"/>
    </source>
</evidence>
<keyword evidence="1" id="KW-0732">Signal</keyword>
<dbReference type="EMBL" id="POSK01000001">
    <property type="protein sequence ID" value="PNI06870.1"/>
    <property type="molecule type" value="Genomic_DNA"/>
</dbReference>
<reference evidence="4 7" key="2">
    <citation type="submission" date="2018-06" db="EMBL/GenBank/DDBJ databases">
        <title>Freshwater and sediment microbial communities from various areas in North America, analyzing microbe dynamics in response to fracking.</title>
        <authorList>
            <person name="Lamendella R."/>
        </authorList>
    </citation>
    <scope>NUCLEOTIDE SEQUENCE [LARGE SCALE GENOMIC DNA]</scope>
    <source>
        <strain evidence="4 7">99A</strain>
    </source>
</reference>
<evidence type="ECO:0000313" key="7">
    <source>
        <dbReference type="Proteomes" id="UP000248729"/>
    </source>
</evidence>
<accession>A0A2J8I8L8</accession>
<evidence type="ECO:0000313" key="3">
    <source>
        <dbReference type="EMBL" id="PNI06870.1"/>
    </source>
</evidence>